<dbReference type="STRING" id="1619100.UT34_C0002G0069"/>
<protein>
    <submittedName>
        <fullName evidence="5">Uncharacterized protein</fullName>
    </submittedName>
</protein>
<dbReference type="PANTHER" id="PTHR13610:SF9">
    <property type="entry name" value="FI06469P"/>
    <property type="match status" value="1"/>
</dbReference>
<evidence type="ECO:0000313" key="5">
    <source>
        <dbReference type="EMBL" id="KKR05562.1"/>
    </source>
</evidence>
<keyword evidence="4" id="KW-1133">Transmembrane helix</keyword>
<name>A0A0G0QV85_9BACT</name>
<gene>
    <name evidence="5" type="ORF">UT34_C0002G0069</name>
</gene>
<evidence type="ECO:0000256" key="4">
    <source>
        <dbReference type="SAM" id="Phobius"/>
    </source>
</evidence>
<accession>A0A0G0QV85</accession>
<evidence type="ECO:0000256" key="2">
    <source>
        <dbReference type="ARBA" id="ARBA00022679"/>
    </source>
</evidence>
<feature type="transmembrane region" description="Helical" evidence="4">
    <location>
        <begin position="6"/>
        <end position="31"/>
    </location>
</feature>
<dbReference type="Proteomes" id="UP000034799">
    <property type="component" value="Unassembled WGS sequence"/>
</dbReference>
<evidence type="ECO:0000256" key="3">
    <source>
        <dbReference type="ARBA" id="ARBA00022691"/>
    </source>
</evidence>
<reference evidence="5 6" key="1">
    <citation type="journal article" date="2015" name="Nature">
        <title>rRNA introns, odd ribosomes, and small enigmatic genomes across a large radiation of phyla.</title>
        <authorList>
            <person name="Brown C.T."/>
            <person name="Hug L.A."/>
            <person name="Thomas B.C."/>
            <person name="Sharon I."/>
            <person name="Castelle C.J."/>
            <person name="Singh A."/>
            <person name="Wilkins M.J."/>
            <person name="Williams K.H."/>
            <person name="Banfield J.F."/>
        </authorList>
    </citation>
    <scope>NUCLEOTIDE SEQUENCE [LARGE SCALE GENOMIC DNA]</scope>
</reference>
<evidence type="ECO:0000313" key="6">
    <source>
        <dbReference type="Proteomes" id="UP000034799"/>
    </source>
</evidence>
<dbReference type="EMBL" id="LBWK01000002">
    <property type="protein sequence ID" value="KKR05562.1"/>
    <property type="molecule type" value="Genomic_DNA"/>
</dbReference>
<keyword evidence="4" id="KW-0812">Transmembrane</keyword>
<dbReference type="GO" id="GO:0016279">
    <property type="term" value="F:protein-lysine N-methyltransferase activity"/>
    <property type="evidence" value="ECO:0007669"/>
    <property type="project" value="InterPro"/>
</dbReference>
<dbReference type="InterPro" id="IPR026170">
    <property type="entry name" value="FAM173A/B"/>
</dbReference>
<proteinExistence type="predicted"/>
<organism evidence="5 6">
    <name type="scientific">candidate division WS6 bacterium GW2011_GWF2_39_15</name>
    <dbReference type="NCBI Taxonomy" id="1619100"/>
    <lineage>
        <taxon>Bacteria</taxon>
        <taxon>Candidatus Dojkabacteria</taxon>
    </lineage>
</organism>
<dbReference type="PANTHER" id="PTHR13610">
    <property type="entry name" value="METHYLTRANSFERASE DOMAIN-CONTAINING PROTEIN"/>
    <property type="match status" value="1"/>
</dbReference>
<keyword evidence="4" id="KW-0472">Membrane</keyword>
<keyword evidence="2" id="KW-0808">Transferase</keyword>
<evidence type="ECO:0000256" key="1">
    <source>
        <dbReference type="ARBA" id="ARBA00022603"/>
    </source>
</evidence>
<sequence length="187" mass="21630">MEIVYWIIVALGYSISVYAIGYAFVVGLSFFNDVPYVPLERKAIKFAVECLELSKGDRFIDIGSGDGRVVRYVSGKYPRLKSCTGIDNSRALWLYSKVASLFYGRRVNFLREDAFKHEYGKYNKVFLYLTPNMMDKIIKVLIEQLPKGSRIVSSYFGTKPDRKKYSLQEKKSNINGKIRSFYILTKY</sequence>
<keyword evidence="1" id="KW-0489">Methyltransferase</keyword>
<dbReference type="SUPFAM" id="SSF53335">
    <property type="entry name" value="S-adenosyl-L-methionine-dependent methyltransferases"/>
    <property type="match status" value="1"/>
</dbReference>
<dbReference type="GO" id="GO:0032259">
    <property type="term" value="P:methylation"/>
    <property type="evidence" value="ECO:0007669"/>
    <property type="project" value="UniProtKB-KW"/>
</dbReference>
<dbReference type="Gene3D" id="3.40.50.150">
    <property type="entry name" value="Vaccinia Virus protein VP39"/>
    <property type="match status" value="1"/>
</dbReference>
<dbReference type="AlphaFoldDB" id="A0A0G0QV85"/>
<comment type="caution">
    <text evidence="5">The sequence shown here is derived from an EMBL/GenBank/DDBJ whole genome shotgun (WGS) entry which is preliminary data.</text>
</comment>
<dbReference type="InterPro" id="IPR029063">
    <property type="entry name" value="SAM-dependent_MTases_sf"/>
</dbReference>
<keyword evidence="3" id="KW-0949">S-adenosyl-L-methionine</keyword>